<organism evidence="2 3">
    <name type="scientific">Rosa chinensis</name>
    <name type="common">China rose</name>
    <dbReference type="NCBI Taxonomy" id="74649"/>
    <lineage>
        <taxon>Eukaryota</taxon>
        <taxon>Viridiplantae</taxon>
        <taxon>Streptophyta</taxon>
        <taxon>Embryophyta</taxon>
        <taxon>Tracheophyta</taxon>
        <taxon>Spermatophyta</taxon>
        <taxon>Magnoliopsida</taxon>
        <taxon>eudicotyledons</taxon>
        <taxon>Gunneridae</taxon>
        <taxon>Pentapetalae</taxon>
        <taxon>rosids</taxon>
        <taxon>fabids</taxon>
        <taxon>Rosales</taxon>
        <taxon>Rosaceae</taxon>
        <taxon>Rosoideae</taxon>
        <taxon>Rosoideae incertae sedis</taxon>
        <taxon>Rosa</taxon>
    </lineage>
</organism>
<dbReference type="OMA" id="NSVWKVC"/>
<sequence length="155" mass="17408">MGKSLPSSTRLQNLTRIISSDKFSRPPKRPTQVRVSPPQTAKTGNILRVDPEKAVLKMESSEEQRRVPLARVVSDCAKRWFQDTLKEAKGGDSAMQVLVGQMYHSGYGVQKNPEKGHAWISRASRSRRSVWKVSEKQPGYHASDSDSDELEEDAK</sequence>
<keyword evidence="3" id="KW-1185">Reference proteome</keyword>
<dbReference type="OrthoDB" id="2384430at2759"/>
<gene>
    <name evidence="2" type="ORF">RchiOBHm_Chr1g0371401</name>
</gene>
<name>A0A2P6SLK9_ROSCH</name>
<evidence type="ECO:0000256" key="1">
    <source>
        <dbReference type="SAM" id="MobiDB-lite"/>
    </source>
</evidence>
<comment type="caution">
    <text evidence="2">The sequence shown here is derived from an EMBL/GenBank/DDBJ whole genome shotgun (WGS) entry which is preliminary data.</text>
</comment>
<dbReference type="InterPro" id="IPR006597">
    <property type="entry name" value="Sel1-like"/>
</dbReference>
<dbReference type="PANTHER" id="PTHR36792">
    <property type="entry name" value="EXPRESSED PROTEIN"/>
    <property type="match status" value="1"/>
</dbReference>
<accession>A0A2P6SLK9</accession>
<feature type="compositionally biased region" description="Polar residues" evidence="1">
    <location>
        <begin position="1"/>
        <end position="18"/>
    </location>
</feature>
<protein>
    <submittedName>
        <fullName evidence="2">Putative tetratricopeptide-like helical domain-containing protein</fullName>
    </submittedName>
</protein>
<reference evidence="2 3" key="1">
    <citation type="journal article" date="2018" name="Nat. Genet.">
        <title>The Rosa genome provides new insights in the design of modern roses.</title>
        <authorList>
            <person name="Bendahmane M."/>
        </authorList>
    </citation>
    <scope>NUCLEOTIDE SEQUENCE [LARGE SCALE GENOMIC DNA]</scope>
    <source>
        <strain evidence="3">cv. Old Blush</strain>
    </source>
</reference>
<evidence type="ECO:0000313" key="2">
    <source>
        <dbReference type="EMBL" id="PRQ59549.1"/>
    </source>
</evidence>
<dbReference type="PANTHER" id="PTHR36792:SF15">
    <property type="entry name" value="SEL1 REPEAT-CONTAINING PROTEIN"/>
    <property type="match status" value="1"/>
</dbReference>
<dbReference type="AlphaFoldDB" id="A0A2P6SLK9"/>
<feature type="region of interest" description="Disordered" evidence="1">
    <location>
        <begin position="1"/>
        <end position="43"/>
    </location>
</feature>
<dbReference type="InterPro" id="IPR011990">
    <property type="entry name" value="TPR-like_helical_dom_sf"/>
</dbReference>
<dbReference type="STRING" id="74649.A0A2P6SLK9"/>
<dbReference type="SUPFAM" id="SSF81901">
    <property type="entry name" value="HCP-like"/>
    <property type="match status" value="1"/>
</dbReference>
<feature type="compositionally biased region" description="Acidic residues" evidence="1">
    <location>
        <begin position="145"/>
        <end position="155"/>
    </location>
</feature>
<dbReference type="Proteomes" id="UP000238479">
    <property type="component" value="Chromosome 1"/>
</dbReference>
<proteinExistence type="predicted"/>
<evidence type="ECO:0000313" key="3">
    <source>
        <dbReference type="Proteomes" id="UP000238479"/>
    </source>
</evidence>
<dbReference type="EMBL" id="PDCK01000039">
    <property type="protein sequence ID" value="PRQ59549.1"/>
    <property type="molecule type" value="Genomic_DNA"/>
</dbReference>
<feature type="compositionally biased region" description="Polar residues" evidence="1">
    <location>
        <begin position="33"/>
        <end position="43"/>
    </location>
</feature>
<feature type="region of interest" description="Disordered" evidence="1">
    <location>
        <begin position="118"/>
        <end position="155"/>
    </location>
</feature>
<dbReference type="Gramene" id="PRQ59549">
    <property type="protein sequence ID" value="PRQ59549"/>
    <property type="gene ID" value="RchiOBHm_Chr1g0371401"/>
</dbReference>
<dbReference type="Gene3D" id="1.25.40.10">
    <property type="entry name" value="Tetratricopeptide repeat domain"/>
    <property type="match status" value="1"/>
</dbReference>
<dbReference type="SMART" id="SM00671">
    <property type="entry name" value="SEL1"/>
    <property type="match status" value="1"/>
</dbReference>